<evidence type="ECO:0000313" key="9">
    <source>
        <dbReference type="EMBL" id="QCO11145.1"/>
    </source>
</evidence>
<dbReference type="EMBL" id="CP032340">
    <property type="protein sequence ID" value="QCO11145.1"/>
    <property type="molecule type" value="Genomic_DNA"/>
</dbReference>
<evidence type="ECO:0000256" key="3">
    <source>
        <dbReference type="ARBA" id="ARBA00022723"/>
    </source>
</evidence>
<dbReference type="Proteomes" id="UP000298774">
    <property type="component" value="Plasmid p1"/>
</dbReference>
<dbReference type="KEGG" id="abf:AMK58_18170"/>
<evidence type="ECO:0000256" key="2">
    <source>
        <dbReference type="ARBA" id="ARBA00022722"/>
    </source>
</evidence>
<evidence type="ECO:0000313" key="11">
    <source>
        <dbReference type="Proteomes" id="UP001277471"/>
    </source>
</evidence>
<dbReference type="GO" id="GO:0000287">
    <property type="term" value="F:magnesium ion binding"/>
    <property type="evidence" value="ECO:0007669"/>
    <property type="project" value="UniProtKB-UniRule"/>
</dbReference>
<gene>
    <name evidence="6" type="primary">vapC</name>
    <name evidence="9" type="ORF">D3868_19200</name>
    <name evidence="8" type="ORF">SIM66_06890</name>
</gene>
<keyword evidence="3 6" id="KW-0479">Metal-binding</keyword>
<feature type="domain" description="PIN" evidence="7">
    <location>
        <begin position="4"/>
        <end position="120"/>
    </location>
</feature>
<name>A0A0N7I8I6_AZOBR</name>
<keyword evidence="5 6" id="KW-0460">Magnesium</keyword>
<comment type="function">
    <text evidence="6">Toxic component of a toxin-antitoxin (TA) system. An RNase.</text>
</comment>
<keyword evidence="1 6" id="KW-1277">Toxin-antitoxin system</keyword>
<evidence type="ECO:0000313" key="10">
    <source>
        <dbReference type="Proteomes" id="UP000298774"/>
    </source>
</evidence>
<protein>
    <recommendedName>
        <fullName evidence="6">Ribonuclease VapC</fullName>
        <shortName evidence="6">RNase VapC</shortName>
        <ecNumber evidence="6">3.1.-.-</ecNumber>
    </recommendedName>
    <alternativeName>
        <fullName evidence="6">Toxin VapC</fullName>
    </alternativeName>
</protein>
<dbReference type="InterPro" id="IPR029060">
    <property type="entry name" value="PIN-like_dom_sf"/>
</dbReference>
<dbReference type="AlphaFoldDB" id="A0A0N7I8I6"/>
<dbReference type="PANTHER" id="PTHR35901">
    <property type="entry name" value="RIBONUCLEASE VAPC3"/>
    <property type="match status" value="1"/>
</dbReference>
<dbReference type="EMBL" id="JAWXYC010000003">
    <property type="protein sequence ID" value="MDX5950912.1"/>
    <property type="molecule type" value="Genomic_DNA"/>
</dbReference>
<dbReference type="Proteomes" id="UP001277471">
    <property type="component" value="Unassembled WGS sequence"/>
</dbReference>
<evidence type="ECO:0000313" key="8">
    <source>
        <dbReference type="EMBL" id="MDX5950912.1"/>
    </source>
</evidence>
<dbReference type="InterPro" id="IPR051619">
    <property type="entry name" value="TypeII_TA_RNase_PINc/VapC"/>
</dbReference>
<dbReference type="GeneID" id="56449144"/>
<organism evidence="9 10">
    <name type="scientific">Azospirillum brasilense</name>
    <dbReference type="NCBI Taxonomy" id="192"/>
    <lineage>
        <taxon>Bacteria</taxon>
        <taxon>Pseudomonadati</taxon>
        <taxon>Pseudomonadota</taxon>
        <taxon>Alphaproteobacteria</taxon>
        <taxon>Rhodospirillales</taxon>
        <taxon>Azospirillaceae</taxon>
        <taxon>Azospirillum</taxon>
    </lineage>
</organism>
<keyword evidence="11" id="KW-1185">Reference proteome</keyword>
<dbReference type="EC" id="3.1.-.-" evidence="6"/>
<dbReference type="RefSeq" id="WP_051140625.1">
    <property type="nucleotide sequence ID" value="NZ_CP012915.1"/>
</dbReference>
<dbReference type="CDD" id="cd09873">
    <property type="entry name" value="PIN_Pae0151-like"/>
    <property type="match status" value="1"/>
</dbReference>
<reference evidence="8 11" key="2">
    <citation type="submission" date="2023-11" db="EMBL/GenBank/DDBJ databases">
        <title>MicrobeMod: A computational toolkit for identifying prokaryotic methylation and restriction-modification with nanopore sequencing.</title>
        <authorList>
            <person name="Crits-Christoph A."/>
            <person name="Kang S.C."/>
            <person name="Lee H."/>
            <person name="Ostrov N."/>
        </authorList>
    </citation>
    <scope>NUCLEOTIDE SEQUENCE [LARGE SCALE GENOMIC DNA]</scope>
    <source>
        <strain evidence="8 11">ATCC 29145</strain>
    </source>
</reference>
<feature type="binding site" evidence="6">
    <location>
        <position position="98"/>
    </location>
    <ligand>
        <name>Mg(2+)</name>
        <dbReference type="ChEBI" id="CHEBI:18420"/>
    </ligand>
</feature>
<proteinExistence type="inferred from homology"/>
<dbReference type="PANTHER" id="PTHR35901:SF1">
    <property type="entry name" value="EXONUCLEASE VAPC9"/>
    <property type="match status" value="1"/>
</dbReference>
<feature type="binding site" evidence="6">
    <location>
        <position position="6"/>
    </location>
    <ligand>
        <name>Mg(2+)</name>
        <dbReference type="ChEBI" id="CHEBI:18420"/>
    </ligand>
</feature>
<keyword evidence="9" id="KW-0614">Plasmid</keyword>
<dbReference type="InterPro" id="IPR022907">
    <property type="entry name" value="VapC_family"/>
</dbReference>
<dbReference type="SUPFAM" id="SSF88723">
    <property type="entry name" value="PIN domain-like"/>
    <property type="match status" value="1"/>
</dbReference>
<dbReference type="InterPro" id="IPR044153">
    <property type="entry name" value="PIN_Pae0151-like"/>
</dbReference>
<evidence type="ECO:0000256" key="6">
    <source>
        <dbReference type="HAMAP-Rule" id="MF_00265"/>
    </source>
</evidence>
<keyword evidence="4 6" id="KW-0378">Hydrolase</keyword>
<dbReference type="GO" id="GO:0004540">
    <property type="term" value="F:RNA nuclease activity"/>
    <property type="evidence" value="ECO:0007669"/>
    <property type="project" value="InterPro"/>
</dbReference>
<evidence type="ECO:0000256" key="1">
    <source>
        <dbReference type="ARBA" id="ARBA00022649"/>
    </source>
</evidence>
<dbReference type="InterPro" id="IPR002716">
    <property type="entry name" value="PIN_dom"/>
</dbReference>
<sequence>MTLVVDASVAVLWGVEDPMAETAESLLLSSRPLIAPDFILIEVANAVWKIARRGGIQAVQAEGVVERIPRALTELVPPNVLWSRALGIARQLDHPVYDCAYLALAESRGAPLVTLDKRLHARTRSTPWEALTVLLGGGTVAV</sequence>
<dbReference type="Gene3D" id="3.40.50.1010">
    <property type="entry name" value="5'-nuclease"/>
    <property type="match status" value="1"/>
</dbReference>
<dbReference type="GO" id="GO:0016787">
    <property type="term" value="F:hydrolase activity"/>
    <property type="evidence" value="ECO:0007669"/>
    <property type="project" value="UniProtKB-KW"/>
</dbReference>
<comment type="similarity">
    <text evidence="6">Belongs to the PINc/VapC protein family.</text>
</comment>
<keyword evidence="6" id="KW-0800">Toxin</keyword>
<dbReference type="HAMAP" id="MF_00265">
    <property type="entry name" value="VapC_Nob1"/>
    <property type="match status" value="1"/>
</dbReference>
<evidence type="ECO:0000256" key="5">
    <source>
        <dbReference type="ARBA" id="ARBA00022842"/>
    </source>
</evidence>
<dbReference type="Pfam" id="PF01850">
    <property type="entry name" value="PIN"/>
    <property type="match status" value="1"/>
</dbReference>
<evidence type="ECO:0000259" key="7">
    <source>
        <dbReference type="Pfam" id="PF01850"/>
    </source>
</evidence>
<evidence type="ECO:0000256" key="4">
    <source>
        <dbReference type="ARBA" id="ARBA00022801"/>
    </source>
</evidence>
<accession>A0A0N7I8I6</accession>
<comment type="cofactor">
    <cofactor evidence="6">
        <name>Mg(2+)</name>
        <dbReference type="ChEBI" id="CHEBI:18420"/>
    </cofactor>
</comment>
<geneLocation type="plasmid" evidence="9 10">
    <name>p1</name>
</geneLocation>
<reference evidence="9 10" key="1">
    <citation type="submission" date="2018-09" db="EMBL/GenBank/DDBJ databases">
        <title>Whole genome based analysis of evolution and adaptive divergence in Indian and Brazilian strains of Azospirillum brasilense.</title>
        <authorList>
            <person name="Singh C."/>
            <person name="Tripathi A.K."/>
        </authorList>
    </citation>
    <scope>NUCLEOTIDE SEQUENCE [LARGE SCALE GENOMIC DNA]</scope>
    <source>
        <strain evidence="9 10">MTCC4038</strain>
        <plasmid evidence="9 10">p1</plasmid>
    </source>
</reference>
<keyword evidence="2 6" id="KW-0540">Nuclease</keyword>
<dbReference type="GO" id="GO:0090729">
    <property type="term" value="F:toxin activity"/>
    <property type="evidence" value="ECO:0007669"/>
    <property type="project" value="UniProtKB-KW"/>
</dbReference>